<dbReference type="InterPro" id="IPR003661">
    <property type="entry name" value="HisK_dim/P_dom"/>
</dbReference>
<sequence length="508" mass="54140">RKLTHHFDPARTAAIAHMVTMRQAPSDAPGSFPWAIATGQTFLRNIDDADLPAALDPQLREFVRALGITAGCIVPLVARGRTIGAMAVLQAESGRRFSADDGTLMQEVAQRAALALDNVRLLAQARAAQKAAEDANQAKDEFLAMLGHELRNPLAPMALALQLMQRRDAQAFPRERQIIDRQVRHLSRMVDDLLDVSRIVSGKIVLRPEAVDLRDVVARALELTLPALQQRGEMPEVKLPAEAVIVHGDPLRLAQIVGNLLNNAAKFTEAGRAIRVVLAVDDSGREPQAVLQVIDEGIGIAPELLPQVFERFVQGQQPLQRAAGGLGLGLAIAQSLARLHGGAIGVRSDGVGQGSTFELRLPLQAGAAAAVDAAAPDAAPTRALALLVVDDNRDAADALASWLELEGHRVRTAYSAEEALAALDEALADGAVIDIGLPGMSGHDLATQLRGQPATQAMALIALTGYGRDADRRKALEAGFDDHFAKPAQVEILLARLVELDAQRRAPA</sequence>
<dbReference type="PANTHER" id="PTHR43547:SF2">
    <property type="entry name" value="HYBRID SIGNAL TRANSDUCTION HISTIDINE KINASE C"/>
    <property type="match status" value="1"/>
</dbReference>
<gene>
    <name evidence="9" type="ORF">DI563_26725</name>
</gene>
<evidence type="ECO:0000313" key="9">
    <source>
        <dbReference type="EMBL" id="PZQ64403.1"/>
    </source>
</evidence>
<evidence type="ECO:0000256" key="5">
    <source>
        <dbReference type="ARBA" id="ARBA00022777"/>
    </source>
</evidence>
<dbReference type="InterPro" id="IPR003018">
    <property type="entry name" value="GAF"/>
</dbReference>
<dbReference type="Pfam" id="PF00512">
    <property type="entry name" value="HisKA"/>
    <property type="match status" value="1"/>
</dbReference>
<dbReference type="PANTHER" id="PTHR43547">
    <property type="entry name" value="TWO-COMPONENT HISTIDINE KINASE"/>
    <property type="match status" value="1"/>
</dbReference>
<dbReference type="InterPro" id="IPR001789">
    <property type="entry name" value="Sig_transdc_resp-reg_receiver"/>
</dbReference>
<dbReference type="SMART" id="SM00387">
    <property type="entry name" value="HATPase_c"/>
    <property type="match status" value="1"/>
</dbReference>
<evidence type="ECO:0000256" key="3">
    <source>
        <dbReference type="ARBA" id="ARBA00022553"/>
    </source>
</evidence>
<feature type="non-terminal residue" evidence="9">
    <location>
        <position position="1"/>
    </location>
</feature>
<dbReference type="InterPro" id="IPR003594">
    <property type="entry name" value="HATPase_dom"/>
</dbReference>
<dbReference type="EC" id="2.7.13.3" evidence="2"/>
<dbReference type="Pfam" id="PF01590">
    <property type="entry name" value="GAF"/>
    <property type="match status" value="1"/>
</dbReference>
<accession>A0A2W5RBG1</accession>
<dbReference type="SMART" id="SM00448">
    <property type="entry name" value="REC"/>
    <property type="match status" value="1"/>
</dbReference>
<organism evidence="9 10">
    <name type="scientific">Variovorax paradoxus</name>
    <dbReference type="NCBI Taxonomy" id="34073"/>
    <lineage>
        <taxon>Bacteria</taxon>
        <taxon>Pseudomonadati</taxon>
        <taxon>Pseudomonadota</taxon>
        <taxon>Betaproteobacteria</taxon>
        <taxon>Burkholderiales</taxon>
        <taxon>Comamonadaceae</taxon>
        <taxon>Variovorax</taxon>
    </lineage>
</organism>
<comment type="caution">
    <text evidence="9">The sequence shown here is derived from an EMBL/GenBank/DDBJ whole genome shotgun (WGS) entry which is preliminary data.</text>
</comment>
<proteinExistence type="predicted"/>
<keyword evidence="3 6" id="KW-0597">Phosphoprotein</keyword>
<dbReference type="InterPro" id="IPR004358">
    <property type="entry name" value="Sig_transdc_His_kin-like_C"/>
</dbReference>
<evidence type="ECO:0000313" key="10">
    <source>
        <dbReference type="Proteomes" id="UP000249135"/>
    </source>
</evidence>
<feature type="domain" description="Response regulatory" evidence="8">
    <location>
        <begin position="385"/>
        <end position="501"/>
    </location>
</feature>
<evidence type="ECO:0000256" key="4">
    <source>
        <dbReference type="ARBA" id="ARBA00022679"/>
    </source>
</evidence>
<dbReference type="PROSITE" id="PS50109">
    <property type="entry name" value="HIS_KIN"/>
    <property type="match status" value="1"/>
</dbReference>
<keyword evidence="4" id="KW-0808">Transferase</keyword>
<dbReference type="InterPro" id="IPR005467">
    <property type="entry name" value="His_kinase_dom"/>
</dbReference>
<dbReference type="InterPro" id="IPR011006">
    <property type="entry name" value="CheY-like_superfamily"/>
</dbReference>
<comment type="catalytic activity">
    <reaction evidence="1">
        <text>ATP + protein L-histidine = ADP + protein N-phospho-L-histidine.</text>
        <dbReference type="EC" id="2.7.13.3"/>
    </reaction>
</comment>
<dbReference type="Gene3D" id="3.40.50.2300">
    <property type="match status" value="1"/>
</dbReference>
<dbReference type="SMART" id="SM00065">
    <property type="entry name" value="GAF"/>
    <property type="match status" value="1"/>
</dbReference>
<dbReference type="EMBL" id="QFPP01000547">
    <property type="protein sequence ID" value="PZQ64403.1"/>
    <property type="molecule type" value="Genomic_DNA"/>
</dbReference>
<protein>
    <recommendedName>
        <fullName evidence="2">histidine kinase</fullName>
        <ecNumber evidence="2">2.7.13.3</ecNumber>
    </recommendedName>
</protein>
<feature type="modified residue" description="4-aspartylphosphate" evidence="6">
    <location>
        <position position="434"/>
    </location>
</feature>
<reference evidence="9 10" key="1">
    <citation type="submission" date="2017-08" db="EMBL/GenBank/DDBJ databases">
        <title>Infants hospitalized years apart are colonized by the same room-sourced microbial strains.</title>
        <authorList>
            <person name="Brooks B."/>
            <person name="Olm M.R."/>
            <person name="Firek B.A."/>
            <person name="Baker R."/>
            <person name="Thomas B.C."/>
            <person name="Morowitz M.J."/>
            <person name="Banfield J.F."/>
        </authorList>
    </citation>
    <scope>NUCLEOTIDE SEQUENCE [LARGE SCALE GENOMIC DNA]</scope>
    <source>
        <strain evidence="9">S2_005_003_R2_41</strain>
    </source>
</reference>
<dbReference type="InterPro" id="IPR029016">
    <property type="entry name" value="GAF-like_dom_sf"/>
</dbReference>
<dbReference type="Proteomes" id="UP000249135">
    <property type="component" value="Unassembled WGS sequence"/>
</dbReference>
<feature type="domain" description="Histidine kinase" evidence="7">
    <location>
        <begin position="145"/>
        <end position="365"/>
    </location>
</feature>
<keyword evidence="5" id="KW-0418">Kinase</keyword>
<dbReference type="Pfam" id="PF00072">
    <property type="entry name" value="Response_reg"/>
    <property type="match status" value="1"/>
</dbReference>
<evidence type="ECO:0000259" key="8">
    <source>
        <dbReference type="PROSITE" id="PS50110"/>
    </source>
</evidence>
<dbReference type="SUPFAM" id="SSF52172">
    <property type="entry name" value="CheY-like"/>
    <property type="match status" value="1"/>
</dbReference>
<dbReference type="SUPFAM" id="SSF47384">
    <property type="entry name" value="Homodimeric domain of signal transducing histidine kinase"/>
    <property type="match status" value="1"/>
</dbReference>
<evidence type="ECO:0000256" key="1">
    <source>
        <dbReference type="ARBA" id="ARBA00000085"/>
    </source>
</evidence>
<dbReference type="SMART" id="SM00388">
    <property type="entry name" value="HisKA"/>
    <property type="match status" value="1"/>
</dbReference>
<dbReference type="CDD" id="cd00082">
    <property type="entry name" value="HisKA"/>
    <property type="match status" value="1"/>
</dbReference>
<name>A0A2W5RBG1_VARPD</name>
<dbReference type="PROSITE" id="PS50110">
    <property type="entry name" value="RESPONSE_REGULATORY"/>
    <property type="match status" value="1"/>
</dbReference>
<evidence type="ECO:0000256" key="2">
    <source>
        <dbReference type="ARBA" id="ARBA00012438"/>
    </source>
</evidence>
<dbReference type="Pfam" id="PF02518">
    <property type="entry name" value="HATPase_c"/>
    <property type="match status" value="1"/>
</dbReference>
<dbReference type="InterPro" id="IPR036890">
    <property type="entry name" value="HATPase_C_sf"/>
</dbReference>
<dbReference type="PRINTS" id="PR00344">
    <property type="entry name" value="BCTRLSENSOR"/>
</dbReference>
<dbReference type="SUPFAM" id="SSF55781">
    <property type="entry name" value="GAF domain-like"/>
    <property type="match status" value="1"/>
</dbReference>
<dbReference type="GO" id="GO:0000155">
    <property type="term" value="F:phosphorelay sensor kinase activity"/>
    <property type="evidence" value="ECO:0007669"/>
    <property type="project" value="InterPro"/>
</dbReference>
<dbReference type="InterPro" id="IPR036097">
    <property type="entry name" value="HisK_dim/P_sf"/>
</dbReference>
<evidence type="ECO:0000259" key="7">
    <source>
        <dbReference type="PROSITE" id="PS50109"/>
    </source>
</evidence>
<evidence type="ECO:0000256" key="6">
    <source>
        <dbReference type="PROSITE-ProRule" id="PRU00169"/>
    </source>
</evidence>
<dbReference type="Gene3D" id="3.30.450.40">
    <property type="match status" value="1"/>
</dbReference>
<dbReference type="Gene3D" id="3.30.565.10">
    <property type="entry name" value="Histidine kinase-like ATPase, C-terminal domain"/>
    <property type="match status" value="1"/>
</dbReference>
<dbReference type="Gene3D" id="1.10.287.130">
    <property type="match status" value="1"/>
</dbReference>
<dbReference type="SUPFAM" id="SSF55874">
    <property type="entry name" value="ATPase domain of HSP90 chaperone/DNA topoisomerase II/histidine kinase"/>
    <property type="match status" value="1"/>
</dbReference>
<dbReference type="AlphaFoldDB" id="A0A2W5RBG1"/>